<reference evidence="2" key="1">
    <citation type="submission" date="2017-02" db="EMBL/GenBank/DDBJ databases">
        <authorList>
            <person name="Varghese N."/>
            <person name="Submissions S."/>
        </authorList>
    </citation>
    <scope>NUCLEOTIDE SEQUENCE [LARGE SCALE GENOMIC DNA]</scope>
    <source>
        <strain evidence="2">ATCC 700200</strain>
    </source>
</reference>
<dbReference type="AlphaFoldDB" id="A0A1T4Z5F0"/>
<proteinExistence type="predicted"/>
<gene>
    <name evidence="1" type="ORF">SAMN02745166_05117</name>
</gene>
<dbReference type="Proteomes" id="UP000190774">
    <property type="component" value="Unassembled WGS sequence"/>
</dbReference>
<dbReference type="EMBL" id="FUYE01000036">
    <property type="protein sequence ID" value="SKB09234.1"/>
    <property type="molecule type" value="Genomic_DNA"/>
</dbReference>
<sequence length="85" mass="9815">MIGDEVPSRSRNPQPAYLRAYLHGEPRVDVYELNAEAHWQLETFRGLGSVLRFVHCAVEIPLDHFYEKTEFAPAWQEQESESGIV</sequence>
<organism evidence="1 2">
    <name type="scientific">Prosthecobacter debontii</name>
    <dbReference type="NCBI Taxonomy" id="48467"/>
    <lineage>
        <taxon>Bacteria</taxon>
        <taxon>Pseudomonadati</taxon>
        <taxon>Verrucomicrobiota</taxon>
        <taxon>Verrucomicrobiia</taxon>
        <taxon>Verrucomicrobiales</taxon>
        <taxon>Verrucomicrobiaceae</taxon>
        <taxon>Prosthecobacter</taxon>
    </lineage>
</organism>
<evidence type="ECO:0000313" key="1">
    <source>
        <dbReference type="EMBL" id="SKB09234.1"/>
    </source>
</evidence>
<accession>A0A1T4Z5F0</accession>
<evidence type="ECO:0000313" key="2">
    <source>
        <dbReference type="Proteomes" id="UP000190774"/>
    </source>
</evidence>
<protein>
    <submittedName>
        <fullName evidence="1">Uncharacterized protein</fullName>
    </submittedName>
</protein>
<keyword evidence="2" id="KW-1185">Reference proteome</keyword>
<name>A0A1T4Z5F0_9BACT</name>